<dbReference type="InterPro" id="IPR008565">
    <property type="entry name" value="TtsA-like_GH18_dom"/>
</dbReference>
<dbReference type="EMBL" id="WEGI01000006">
    <property type="protein sequence ID" value="MQY27323.1"/>
    <property type="molecule type" value="Genomic_DNA"/>
</dbReference>
<dbReference type="RefSeq" id="WP_153342375.1">
    <property type="nucleotide sequence ID" value="NZ_WEGI01000006.1"/>
</dbReference>
<accession>A0A7K0DNK6</accession>
<evidence type="ECO:0000313" key="4">
    <source>
        <dbReference type="Proteomes" id="UP000431401"/>
    </source>
</evidence>
<gene>
    <name evidence="3" type="ORF">NRB56_29060</name>
</gene>
<dbReference type="CDD" id="cd13926">
    <property type="entry name" value="N-acetylmuramidase_GH108"/>
    <property type="match status" value="1"/>
</dbReference>
<dbReference type="InterPro" id="IPR018537">
    <property type="entry name" value="Peptidoglycan-bd_3"/>
</dbReference>
<reference evidence="3 4" key="1">
    <citation type="submission" date="2019-10" db="EMBL/GenBank/DDBJ databases">
        <title>Nocardia macrotermitis sp. nov. and Nocardia aurantia sp. nov., isolated from the gut of fungus growing-termite Macrotermes natalensis.</title>
        <authorList>
            <person name="Benndorf R."/>
            <person name="Schwitalla J."/>
            <person name="Martin K."/>
            <person name="De Beer W."/>
            <person name="Kaster A.-K."/>
            <person name="Vollmers J."/>
            <person name="Poulsen M."/>
            <person name="Beemelmanns C."/>
        </authorList>
    </citation>
    <scope>NUCLEOTIDE SEQUENCE [LARGE SCALE GENOMIC DNA]</scope>
    <source>
        <strain evidence="3 4">RB56</strain>
    </source>
</reference>
<evidence type="ECO:0000313" key="3">
    <source>
        <dbReference type="EMBL" id="MQY27323.1"/>
    </source>
</evidence>
<dbReference type="InterPro" id="IPR023346">
    <property type="entry name" value="Lysozyme-like_dom_sf"/>
</dbReference>
<name>A0A7K0DNK6_9NOCA</name>
<proteinExistence type="predicted"/>
<evidence type="ECO:0000259" key="1">
    <source>
        <dbReference type="Pfam" id="PF05838"/>
    </source>
</evidence>
<feature type="domain" description="TtsA-like Glycoside hydrolase family 108" evidence="1">
    <location>
        <begin position="9"/>
        <end position="91"/>
    </location>
</feature>
<dbReference type="OrthoDB" id="3828307at2"/>
<comment type="caution">
    <text evidence="3">The sequence shown here is derived from an EMBL/GenBank/DDBJ whole genome shotgun (WGS) entry which is preliminary data.</text>
</comment>
<dbReference type="Gene3D" id="1.20.141.10">
    <property type="entry name" value="Chitosanase, subunit A, domain 1"/>
    <property type="match status" value="1"/>
</dbReference>
<evidence type="ECO:0008006" key="5">
    <source>
        <dbReference type="Google" id="ProtNLM"/>
    </source>
</evidence>
<organism evidence="3 4">
    <name type="scientific">Nocardia aurantia</name>
    <dbReference type="NCBI Taxonomy" id="2585199"/>
    <lineage>
        <taxon>Bacteria</taxon>
        <taxon>Bacillati</taxon>
        <taxon>Actinomycetota</taxon>
        <taxon>Actinomycetes</taxon>
        <taxon>Mycobacteriales</taxon>
        <taxon>Nocardiaceae</taxon>
        <taxon>Nocardia</taxon>
    </lineage>
</organism>
<evidence type="ECO:0000259" key="2">
    <source>
        <dbReference type="Pfam" id="PF09374"/>
    </source>
</evidence>
<sequence>MTAFDEAFENTVAHEGGYSNHSAGRGGATNYGITEAVAQENGYTGAMADLPLETAKDIYQRRYWNPLRLDEIAKISTSVAIELFDTAVNMGNGTAAKFLQRTLNVFNRQQADYPDTRIDGAIGPKTVSALQTFMMKRKQPGEAVLLKSLNSLQGARYIELAENREQNEAFVFGWMANRV</sequence>
<dbReference type="AlphaFoldDB" id="A0A7K0DNK6"/>
<dbReference type="Proteomes" id="UP000431401">
    <property type="component" value="Unassembled WGS sequence"/>
</dbReference>
<feature type="domain" description="Peptidoglycan binding" evidence="2">
    <location>
        <begin position="95"/>
        <end position="179"/>
    </location>
</feature>
<dbReference type="Pfam" id="PF09374">
    <property type="entry name" value="PG_binding_3"/>
    <property type="match status" value="1"/>
</dbReference>
<protein>
    <recommendedName>
        <fullName evidence="5">Secretion activator protein</fullName>
    </recommendedName>
</protein>
<dbReference type="SUPFAM" id="SSF53955">
    <property type="entry name" value="Lysozyme-like"/>
    <property type="match status" value="1"/>
</dbReference>
<keyword evidence="4" id="KW-1185">Reference proteome</keyword>
<dbReference type="Pfam" id="PF05838">
    <property type="entry name" value="Glyco_hydro_108"/>
    <property type="match status" value="1"/>
</dbReference>